<protein>
    <submittedName>
        <fullName evidence="1">Uncharacterized protein</fullName>
    </submittedName>
</protein>
<organism evidence="1 2">
    <name type="scientific">Streptomyces edwardsiae</name>
    <dbReference type="NCBI Taxonomy" id="3075527"/>
    <lineage>
        <taxon>Bacteria</taxon>
        <taxon>Bacillati</taxon>
        <taxon>Actinomycetota</taxon>
        <taxon>Actinomycetes</taxon>
        <taxon>Kitasatosporales</taxon>
        <taxon>Streptomycetaceae</taxon>
        <taxon>Streptomyces</taxon>
    </lineage>
</organism>
<comment type="caution">
    <text evidence="1">The sequence shown here is derived from an EMBL/GenBank/DDBJ whole genome shotgun (WGS) entry which is preliminary data.</text>
</comment>
<accession>A0ABU2QKJ1</accession>
<dbReference type="Proteomes" id="UP001180503">
    <property type="component" value="Unassembled WGS sequence"/>
</dbReference>
<proteinExistence type="predicted"/>
<evidence type="ECO:0000313" key="2">
    <source>
        <dbReference type="Proteomes" id="UP001180503"/>
    </source>
</evidence>
<reference evidence="2" key="1">
    <citation type="submission" date="2023-07" db="EMBL/GenBank/DDBJ databases">
        <title>30 novel species of actinomycetes from the DSMZ collection.</title>
        <authorList>
            <person name="Nouioui I."/>
        </authorList>
    </citation>
    <scope>NUCLEOTIDE SEQUENCE [LARGE SCALE GENOMIC DNA]</scope>
    <source>
        <strain evidence="2">DSM 41635</strain>
    </source>
</reference>
<dbReference type="InterPro" id="IPR029044">
    <property type="entry name" value="Nucleotide-diphossugar_trans"/>
</dbReference>
<gene>
    <name evidence="1" type="ORF">RM528_24360</name>
</gene>
<dbReference type="RefSeq" id="WP_311710807.1">
    <property type="nucleotide sequence ID" value="NZ_JAVRFB010000021.1"/>
</dbReference>
<dbReference type="SUPFAM" id="SSF53448">
    <property type="entry name" value="Nucleotide-diphospho-sugar transferases"/>
    <property type="match status" value="1"/>
</dbReference>
<feature type="non-terminal residue" evidence="1">
    <location>
        <position position="336"/>
    </location>
</feature>
<evidence type="ECO:0000313" key="1">
    <source>
        <dbReference type="EMBL" id="MDT0404976.1"/>
    </source>
</evidence>
<name>A0ABU2QKJ1_9ACTN</name>
<sequence>MTTIALVVLWGVLSWGVLLSVRAVYAARVLDRRRHAVPVVGVGPRVVLLVPALREQELLAEVVRAAAGLSYPPGLLHVVVVTTQREERERDAVAARVPALADDLVSGGVEAAAARLAGIVPSGRAAETVRRIRASGDPAAALRGEIGAVLTTREVAAAVLPVIAAEHPGVGLHHLHYTGEGAKSGQLVHAVEQLADVLPPDADPAYTYVGLYDADSQPDLGSLEQLAATVSRGDGPVPDLVQQLPLQLRRPDAARGGGTDVLMRAHALADLRRRTGVEAYRILARRRIRSARLPVWLGVVVEPVVYGVGAGLFVRHDTLVSIGMYEEPVDDLLVGY</sequence>
<dbReference type="EMBL" id="JAVRFB010000021">
    <property type="protein sequence ID" value="MDT0404976.1"/>
    <property type="molecule type" value="Genomic_DNA"/>
</dbReference>